<dbReference type="Pfam" id="PF10040">
    <property type="entry name" value="CRISPR_Cas6"/>
    <property type="match status" value="1"/>
</dbReference>
<evidence type="ECO:0000313" key="8">
    <source>
        <dbReference type="Proteomes" id="UP000500857"/>
    </source>
</evidence>
<evidence type="ECO:0000259" key="5">
    <source>
        <dbReference type="Pfam" id="PF10040"/>
    </source>
</evidence>
<dbReference type="GO" id="GO:0051607">
    <property type="term" value="P:defense response to virus"/>
    <property type="evidence" value="ECO:0007669"/>
    <property type="project" value="UniProtKB-KW"/>
</dbReference>
<proteinExistence type="predicted"/>
<dbReference type="KEGG" id="oxy:HCG48_04480"/>
<dbReference type="RefSeq" id="WP_168568082.1">
    <property type="nucleotide sequence ID" value="NZ_CP051167.1"/>
</dbReference>
<keyword evidence="3" id="KW-0378">Hydrolase</keyword>
<evidence type="ECO:0000259" key="6">
    <source>
        <dbReference type="Pfam" id="PF19308"/>
    </source>
</evidence>
<evidence type="ECO:0000256" key="3">
    <source>
        <dbReference type="ARBA" id="ARBA00022801"/>
    </source>
</evidence>
<evidence type="ECO:0000256" key="2">
    <source>
        <dbReference type="ARBA" id="ARBA00022759"/>
    </source>
</evidence>
<dbReference type="Gene3D" id="3.30.70.1900">
    <property type="match status" value="1"/>
</dbReference>
<dbReference type="NCBIfam" id="TIGR01877">
    <property type="entry name" value="cas_cas6"/>
    <property type="match status" value="1"/>
</dbReference>
<evidence type="ECO:0000256" key="4">
    <source>
        <dbReference type="ARBA" id="ARBA00023118"/>
    </source>
</evidence>
<gene>
    <name evidence="7" type="primary">cas6</name>
    <name evidence="7" type="ORF">HCG48_04480</name>
</gene>
<dbReference type="CDD" id="cd21141">
    <property type="entry name" value="Cas6_III-like"/>
    <property type="match status" value="1"/>
</dbReference>
<feature type="domain" description="CRISPR-associated protein Cas6 C-terminal" evidence="5">
    <location>
        <begin position="163"/>
        <end position="279"/>
    </location>
</feature>
<keyword evidence="1" id="KW-0540">Nuclease</keyword>
<dbReference type="InterPro" id="IPR045747">
    <property type="entry name" value="CRISPR-assoc_prot_Cas6_N_sf"/>
</dbReference>
<dbReference type="InterPro" id="IPR019267">
    <property type="entry name" value="CRISPR-assoc_Cas6_C"/>
</dbReference>
<keyword evidence="2" id="KW-0255">Endonuclease</keyword>
<sequence length="285" mass="32421">MPHSLVFNFLPENPIYPEYATGRHLHALFLTAVNAVDSQLATHLHETKTEKAFALSPLQVVRHPRRNQRASVPPILQFQHRYPIQPETPCWWRVSLLDDSLFRKLSHLWLNLNSGQPWHLGAANLHVTSILGTPQSTQPWANAASYAELYENASDRNRRISFQFSTPVAFRQQKYDTALPSPESVFKSLLNSWKKYSTIELPEFSTESIFPCFFKLNTEIAEFEFRKKGKSGKFIGAVGSIDYRILGDVSTATIQTLNTLADYALYSGIGRKTTMGMGMARKMDR</sequence>
<organism evidence="7 8">
    <name type="scientific">Oxynema aestuarii AP17</name>
    <dbReference type="NCBI Taxonomy" id="2064643"/>
    <lineage>
        <taxon>Bacteria</taxon>
        <taxon>Bacillati</taxon>
        <taxon>Cyanobacteriota</taxon>
        <taxon>Cyanophyceae</taxon>
        <taxon>Oscillatoriophycideae</taxon>
        <taxon>Oscillatoriales</taxon>
        <taxon>Oscillatoriaceae</taxon>
        <taxon>Oxynema</taxon>
        <taxon>Oxynema aestuarii</taxon>
    </lineage>
</organism>
<evidence type="ECO:0000313" key="7">
    <source>
        <dbReference type="EMBL" id="QIZ69925.1"/>
    </source>
</evidence>
<dbReference type="EMBL" id="CP051167">
    <property type="protein sequence ID" value="QIZ69925.1"/>
    <property type="molecule type" value="Genomic_DNA"/>
</dbReference>
<dbReference type="AlphaFoldDB" id="A0A6H1TU18"/>
<feature type="domain" description="CRISPR-associated protein Cas6-like N-terminal" evidence="6">
    <location>
        <begin position="1"/>
        <end position="151"/>
    </location>
</feature>
<accession>A0A6H1TU18</accession>
<protein>
    <submittedName>
        <fullName evidence="7">CRISPR-associated endoribonuclease Cas6</fullName>
    </submittedName>
</protein>
<dbReference type="InterPro" id="IPR045648">
    <property type="entry name" value="CRISPR-assoc_Cas6-like_N"/>
</dbReference>
<dbReference type="Proteomes" id="UP000500857">
    <property type="component" value="Chromosome"/>
</dbReference>
<dbReference type="Pfam" id="PF19308">
    <property type="entry name" value="CRISPR_Cas6_N"/>
    <property type="match status" value="1"/>
</dbReference>
<reference evidence="7 8" key="1">
    <citation type="submission" date="2020-04" db="EMBL/GenBank/DDBJ databases">
        <authorList>
            <person name="Basu S."/>
            <person name="Maruthanayagam V."/>
            <person name="Chakraborty S."/>
            <person name="Pramanik A."/>
            <person name="Mukherjee J."/>
            <person name="Brink B."/>
        </authorList>
    </citation>
    <scope>NUCLEOTIDE SEQUENCE [LARGE SCALE GENOMIC DNA]</scope>
    <source>
        <strain evidence="7 8">AP17</strain>
    </source>
</reference>
<dbReference type="GO" id="GO:0004519">
    <property type="term" value="F:endonuclease activity"/>
    <property type="evidence" value="ECO:0007669"/>
    <property type="project" value="UniProtKB-KW"/>
</dbReference>
<evidence type="ECO:0000256" key="1">
    <source>
        <dbReference type="ARBA" id="ARBA00022722"/>
    </source>
</evidence>
<keyword evidence="4" id="KW-0051">Antiviral defense</keyword>
<dbReference type="GO" id="GO:0016788">
    <property type="term" value="F:hydrolase activity, acting on ester bonds"/>
    <property type="evidence" value="ECO:0007669"/>
    <property type="project" value="InterPro"/>
</dbReference>
<dbReference type="Gene3D" id="3.30.70.1890">
    <property type="match status" value="1"/>
</dbReference>
<dbReference type="InterPro" id="IPR010156">
    <property type="entry name" value="CRISPR-assoc_prot_Cas6"/>
</dbReference>
<keyword evidence="8" id="KW-1185">Reference proteome</keyword>
<name>A0A6H1TU18_9CYAN</name>